<evidence type="ECO:0000313" key="2">
    <source>
        <dbReference type="EMBL" id="KIM64821.1"/>
    </source>
</evidence>
<reference evidence="2 3" key="1">
    <citation type="submission" date="2014-04" db="EMBL/GenBank/DDBJ databases">
        <authorList>
            <consortium name="DOE Joint Genome Institute"/>
            <person name="Kuo A."/>
            <person name="Kohler A."/>
            <person name="Nagy L.G."/>
            <person name="Floudas D."/>
            <person name="Copeland A."/>
            <person name="Barry K.W."/>
            <person name="Cichocki N."/>
            <person name="Veneault-Fourrey C."/>
            <person name="LaButti K."/>
            <person name="Lindquist E.A."/>
            <person name="Lipzen A."/>
            <person name="Lundell T."/>
            <person name="Morin E."/>
            <person name="Murat C."/>
            <person name="Sun H."/>
            <person name="Tunlid A."/>
            <person name="Henrissat B."/>
            <person name="Grigoriev I.V."/>
            <person name="Hibbett D.S."/>
            <person name="Martin F."/>
            <person name="Nordberg H.P."/>
            <person name="Cantor M.N."/>
            <person name="Hua S.X."/>
        </authorList>
    </citation>
    <scope>NUCLEOTIDE SEQUENCE [LARGE SCALE GENOMIC DNA]</scope>
    <source>
        <strain evidence="2 3">Foug A</strain>
    </source>
</reference>
<reference evidence="3" key="2">
    <citation type="submission" date="2015-01" db="EMBL/GenBank/DDBJ databases">
        <title>Evolutionary Origins and Diversification of the Mycorrhizal Mutualists.</title>
        <authorList>
            <consortium name="DOE Joint Genome Institute"/>
            <consortium name="Mycorrhizal Genomics Consortium"/>
            <person name="Kohler A."/>
            <person name="Kuo A."/>
            <person name="Nagy L.G."/>
            <person name="Floudas D."/>
            <person name="Copeland A."/>
            <person name="Barry K.W."/>
            <person name="Cichocki N."/>
            <person name="Veneault-Fourrey C."/>
            <person name="LaButti K."/>
            <person name="Lindquist E.A."/>
            <person name="Lipzen A."/>
            <person name="Lundell T."/>
            <person name="Morin E."/>
            <person name="Murat C."/>
            <person name="Riley R."/>
            <person name="Ohm R."/>
            <person name="Sun H."/>
            <person name="Tunlid A."/>
            <person name="Henrissat B."/>
            <person name="Grigoriev I.V."/>
            <person name="Hibbett D.S."/>
            <person name="Martin F."/>
        </authorList>
    </citation>
    <scope>NUCLEOTIDE SEQUENCE [LARGE SCALE GENOMIC DNA]</scope>
    <source>
        <strain evidence="3">Foug A</strain>
    </source>
</reference>
<evidence type="ECO:0000313" key="3">
    <source>
        <dbReference type="Proteomes" id="UP000053989"/>
    </source>
</evidence>
<name>A0A0C3EA05_9AGAM</name>
<protein>
    <submittedName>
        <fullName evidence="2">Uncharacterized protein</fullName>
    </submittedName>
</protein>
<feature type="compositionally biased region" description="Polar residues" evidence="1">
    <location>
        <begin position="17"/>
        <end position="27"/>
    </location>
</feature>
<dbReference type="EMBL" id="KN822026">
    <property type="protein sequence ID" value="KIM64821.1"/>
    <property type="molecule type" value="Genomic_DNA"/>
</dbReference>
<gene>
    <name evidence="2" type="ORF">SCLCIDRAFT_1212907</name>
</gene>
<dbReference type="InParanoid" id="A0A0C3EA05"/>
<organism evidence="2 3">
    <name type="scientific">Scleroderma citrinum Foug A</name>
    <dbReference type="NCBI Taxonomy" id="1036808"/>
    <lineage>
        <taxon>Eukaryota</taxon>
        <taxon>Fungi</taxon>
        <taxon>Dikarya</taxon>
        <taxon>Basidiomycota</taxon>
        <taxon>Agaricomycotina</taxon>
        <taxon>Agaricomycetes</taxon>
        <taxon>Agaricomycetidae</taxon>
        <taxon>Boletales</taxon>
        <taxon>Sclerodermatineae</taxon>
        <taxon>Sclerodermataceae</taxon>
        <taxon>Scleroderma</taxon>
    </lineage>
</organism>
<dbReference type="HOGENOM" id="CLU_2813910_0_0_1"/>
<keyword evidence="3" id="KW-1185">Reference proteome</keyword>
<proteinExistence type="predicted"/>
<dbReference type="Proteomes" id="UP000053989">
    <property type="component" value="Unassembled WGS sequence"/>
</dbReference>
<accession>A0A0C3EA05</accession>
<sequence length="67" mass="7270">MSESTTPQSQEKDSLPTPVQSASDAPESISMTSIKRFLMQEVDSSRAAAPLTVYCFMTGFIPVTPSR</sequence>
<evidence type="ECO:0000256" key="1">
    <source>
        <dbReference type="SAM" id="MobiDB-lite"/>
    </source>
</evidence>
<dbReference type="AlphaFoldDB" id="A0A0C3EA05"/>
<feature type="region of interest" description="Disordered" evidence="1">
    <location>
        <begin position="1"/>
        <end position="27"/>
    </location>
</feature>